<evidence type="ECO:0000256" key="2">
    <source>
        <dbReference type="ARBA" id="ARBA00022679"/>
    </source>
</evidence>
<evidence type="ECO:0000313" key="5">
    <source>
        <dbReference type="EMBL" id="ANE45686.1"/>
    </source>
</evidence>
<dbReference type="PANTHER" id="PTHR21599">
    <property type="entry name" value="GLYCERATE KINASE"/>
    <property type="match status" value="1"/>
</dbReference>
<reference evidence="5 6" key="1">
    <citation type="submission" date="2015-01" db="EMBL/GenBank/DDBJ databases">
        <title>Paenibacillus swuensis/DY6/whole genome sequencing.</title>
        <authorList>
            <person name="Kim M.K."/>
            <person name="Srinivasan S."/>
            <person name="Lee J.-J."/>
        </authorList>
    </citation>
    <scope>NUCLEOTIDE SEQUENCE [LARGE SCALE GENOMIC DNA]</scope>
    <source>
        <strain evidence="5 6">DY6</strain>
    </source>
</reference>
<sequence>MKFLIASDSFKGSLTSLQVGNIMSQAIVEEIPDAQVRIIPMADGGEGTIDAVIGAGRGDLIPVSVTGPHGSKVISHYGKLHAHGAQPEAVVEIANICGLTMVDEGHRDPLMVSSRGLGDMLVALLDQGIRHVVAGLGGSACNDGGMGMLAALGVQFYDELGHELSGSAADLLRVASVDWSRMDRRIMDTELIIASDVTNPLVGPSGATHVFGPQKGLLPEMIEPLDQAMVRYGRLLEVGNGRDSDQSLLLSPGSGAAGGLGFALQIIGGRIVPGAEKVAELTGLKNAVRESDWVLTGEGRSDYQTLCGKLPSYVSTLAAESGKPAVLISGSHGEGVESLYAHFAGCFATVNKPATLAHCMQEAENLLRQCTRNVARLIDASRKFR</sequence>
<evidence type="ECO:0000256" key="4">
    <source>
        <dbReference type="PIRNR" id="PIRNR006078"/>
    </source>
</evidence>
<proteinExistence type="inferred from homology"/>
<comment type="similarity">
    <text evidence="1 4">Belongs to the glycerate kinase type-1 family.</text>
</comment>
<dbReference type="Gene3D" id="3.40.50.10350">
    <property type="entry name" value="Glycerate kinase, domain 1"/>
    <property type="match status" value="1"/>
</dbReference>
<evidence type="ECO:0000313" key="6">
    <source>
        <dbReference type="Proteomes" id="UP000076927"/>
    </source>
</evidence>
<keyword evidence="6" id="KW-1185">Reference proteome</keyword>
<dbReference type="PATRIC" id="fig|1178515.4.peg.912"/>
<dbReference type="Pfam" id="PF02595">
    <property type="entry name" value="Gly_kinase"/>
    <property type="match status" value="1"/>
</dbReference>
<dbReference type="AlphaFoldDB" id="A0A172TFH3"/>
<gene>
    <name evidence="5" type="ORF">SY83_04535</name>
</gene>
<evidence type="ECO:0000256" key="3">
    <source>
        <dbReference type="ARBA" id="ARBA00022777"/>
    </source>
</evidence>
<keyword evidence="3 4" id="KW-0418">Kinase</keyword>
<dbReference type="InterPro" id="IPR018193">
    <property type="entry name" value="Glyc_kinase_flavodox-like_fold"/>
</dbReference>
<dbReference type="EMBL" id="CP011388">
    <property type="protein sequence ID" value="ANE45686.1"/>
    <property type="molecule type" value="Genomic_DNA"/>
</dbReference>
<dbReference type="GO" id="GO:0008887">
    <property type="term" value="F:glycerate kinase activity"/>
    <property type="evidence" value="ECO:0007669"/>
    <property type="project" value="UniProtKB-UniRule"/>
</dbReference>
<evidence type="ECO:0000256" key="1">
    <source>
        <dbReference type="ARBA" id="ARBA00006284"/>
    </source>
</evidence>
<dbReference type="PANTHER" id="PTHR21599:SF0">
    <property type="entry name" value="GLYCERATE KINASE"/>
    <property type="match status" value="1"/>
</dbReference>
<dbReference type="NCBIfam" id="TIGR00045">
    <property type="entry name" value="glycerate kinase"/>
    <property type="match status" value="1"/>
</dbReference>
<dbReference type="KEGG" id="pswu:SY83_04535"/>
<dbReference type="PIRSF" id="PIRSF006078">
    <property type="entry name" value="GlxK"/>
    <property type="match status" value="1"/>
</dbReference>
<dbReference type="OrthoDB" id="9774290at2"/>
<dbReference type="Gene3D" id="3.90.1510.10">
    <property type="entry name" value="Glycerate kinase, domain 2"/>
    <property type="match status" value="1"/>
</dbReference>
<dbReference type="STRING" id="1178515.SY83_04535"/>
<organism evidence="5 6">
    <name type="scientific">Paenibacillus swuensis</name>
    <dbReference type="NCBI Taxonomy" id="1178515"/>
    <lineage>
        <taxon>Bacteria</taxon>
        <taxon>Bacillati</taxon>
        <taxon>Bacillota</taxon>
        <taxon>Bacilli</taxon>
        <taxon>Bacillales</taxon>
        <taxon>Paenibacillaceae</taxon>
        <taxon>Paenibacillus</taxon>
    </lineage>
</organism>
<accession>A0A172TFH3</accession>
<dbReference type="SUPFAM" id="SSF110738">
    <property type="entry name" value="Glycerate kinase I"/>
    <property type="match status" value="1"/>
</dbReference>
<protein>
    <submittedName>
        <fullName evidence="5">Glycerate kinase</fullName>
    </submittedName>
</protein>
<dbReference type="RefSeq" id="WP_068604651.1">
    <property type="nucleotide sequence ID" value="NZ_CP011388.1"/>
</dbReference>
<keyword evidence="2 4" id="KW-0808">Transferase</keyword>
<dbReference type="InterPro" id="IPR018197">
    <property type="entry name" value="Glycerate_kinase_RE-like"/>
</dbReference>
<dbReference type="Proteomes" id="UP000076927">
    <property type="component" value="Chromosome"/>
</dbReference>
<dbReference type="InterPro" id="IPR004381">
    <property type="entry name" value="Glycerate_kinase"/>
</dbReference>
<dbReference type="InterPro" id="IPR036129">
    <property type="entry name" value="Glycerate_kinase_sf"/>
</dbReference>
<name>A0A172TFH3_9BACL</name>
<dbReference type="GO" id="GO:0031388">
    <property type="term" value="P:organic acid phosphorylation"/>
    <property type="evidence" value="ECO:0007669"/>
    <property type="project" value="UniProtKB-UniRule"/>
</dbReference>